<dbReference type="Pfam" id="PF00708">
    <property type="entry name" value="Acylphosphatase"/>
    <property type="match status" value="1"/>
</dbReference>
<dbReference type="InterPro" id="IPR001792">
    <property type="entry name" value="Acylphosphatase-like_dom"/>
</dbReference>
<evidence type="ECO:0000256" key="3">
    <source>
        <dbReference type="ARBA" id="ARBA00015991"/>
    </source>
</evidence>
<dbReference type="Proteomes" id="UP000019155">
    <property type="component" value="Unassembled WGS sequence"/>
</dbReference>
<keyword evidence="10" id="KW-1185">Reference proteome</keyword>
<name>W4NA06_9BIFI</name>
<dbReference type="InterPro" id="IPR017968">
    <property type="entry name" value="Acylphosphatase_CS"/>
</dbReference>
<dbReference type="GO" id="GO:0003998">
    <property type="term" value="F:acylphosphatase activity"/>
    <property type="evidence" value="ECO:0007669"/>
    <property type="project" value="UniProtKB-EC"/>
</dbReference>
<evidence type="ECO:0000313" key="10">
    <source>
        <dbReference type="Proteomes" id="UP000019155"/>
    </source>
</evidence>
<dbReference type="PROSITE" id="PS00150">
    <property type="entry name" value="ACYLPHOSPHATASE_1"/>
    <property type="match status" value="1"/>
</dbReference>
<dbReference type="RefSeq" id="WP_235143707.1">
    <property type="nucleotide sequence ID" value="NZ_AZMV01000004.1"/>
</dbReference>
<feature type="domain" description="Acylphosphatase-like" evidence="8">
    <location>
        <begin position="34"/>
        <end position="121"/>
    </location>
</feature>
<dbReference type="STRING" id="1435051.BMOU_0992"/>
<accession>W4NA06</accession>
<feature type="active site" evidence="5">
    <location>
        <position position="49"/>
    </location>
</feature>
<dbReference type="PROSITE" id="PS51160">
    <property type="entry name" value="ACYLPHOSPHATASE_3"/>
    <property type="match status" value="1"/>
</dbReference>
<dbReference type="GeneID" id="97501210"/>
<sequence>MEKVTAVRTMKQEIEERRAEESDAQMASQSGLFRMRATVSGMVQGVGFRYFTVIAAQRLNITGWVRNMRDGNVQLEAQGSQQALFAMYERLSVGPRWSRVEHVATECIPVRHGEHEFRVLRDE</sequence>
<evidence type="ECO:0000256" key="2">
    <source>
        <dbReference type="ARBA" id="ARBA00012150"/>
    </source>
</evidence>
<organism evidence="9 10">
    <name type="scientific">Bifidobacterium moukalabense DSM 27321</name>
    <dbReference type="NCBI Taxonomy" id="1435051"/>
    <lineage>
        <taxon>Bacteria</taxon>
        <taxon>Bacillati</taxon>
        <taxon>Actinomycetota</taxon>
        <taxon>Actinomycetes</taxon>
        <taxon>Bifidobacteriales</taxon>
        <taxon>Bifidobacteriaceae</taxon>
        <taxon>Bifidobacterium</taxon>
    </lineage>
</organism>
<evidence type="ECO:0000256" key="6">
    <source>
        <dbReference type="RuleBase" id="RU000553"/>
    </source>
</evidence>
<dbReference type="AlphaFoldDB" id="W4NA06"/>
<comment type="similarity">
    <text evidence="1 7">Belongs to the acylphosphatase family.</text>
</comment>
<protein>
    <recommendedName>
        <fullName evidence="3 5">Acylphosphatase</fullName>
        <ecNumber evidence="2 5">3.6.1.7</ecNumber>
    </recommendedName>
</protein>
<keyword evidence="5 6" id="KW-0378">Hydrolase</keyword>
<dbReference type="InterPro" id="IPR020456">
    <property type="entry name" value="Acylphosphatase"/>
</dbReference>
<evidence type="ECO:0000256" key="7">
    <source>
        <dbReference type="RuleBase" id="RU004168"/>
    </source>
</evidence>
<dbReference type="eggNOG" id="COG1254">
    <property type="taxonomic scope" value="Bacteria"/>
</dbReference>
<evidence type="ECO:0000256" key="1">
    <source>
        <dbReference type="ARBA" id="ARBA00005614"/>
    </source>
</evidence>
<reference evidence="9 10" key="1">
    <citation type="journal article" date="2014" name="Genome Announc.">
        <title>The Genome Sequence of Bifidobacterium moukalabense DSM 27321 Highlights the Close Phylogenetic Relatedness with the Bifidobacterium dentium Taxon.</title>
        <authorList>
            <person name="Lugli G.A."/>
            <person name="Duranti S."/>
            <person name="Milani C."/>
            <person name="Turroni F."/>
            <person name="Viappiani A."/>
            <person name="Mangifesta M."/>
            <person name="van Sinderen D."/>
            <person name="Ventura M."/>
        </authorList>
    </citation>
    <scope>NUCLEOTIDE SEQUENCE [LARGE SCALE GENOMIC DNA]</scope>
    <source>
        <strain evidence="9 10">DSM 27321</strain>
    </source>
</reference>
<evidence type="ECO:0000256" key="5">
    <source>
        <dbReference type="PROSITE-ProRule" id="PRU00520"/>
    </source>
</evidence>
<evidence type="ECO:0000259" key="8">
    <source>
        <dbReference type="PROSITE" id="PS51160"/>
    </source>
</evidence>
<proteinExistence type="inferred from homology"/>
<evidence type="ECO:0000313" key="9">
    <source>
        <dbReference type="EMBL" id="ETY71495.1"/>
    </source>
</evidence>
<dbReference type="InterPro" id="IPR036046">
    <property type="entry name" value="Acylphosphatase-like_dom_sf"/>
</dbReference>
<dbReference type="EMBL" id="AZMV01000004">
    <property type="protein sequence ID" value="ETY71495.1"/>
    <property type="molecule type" value="Genomic_DNA"/>
</dbReference>
<evidence type="ECO:0000256" key="4">
    <source>
        <dbReference type="ARBA" id="ARBA00047645"/>
    </source>
</evidence>
<dbReference type="SUPFAM" id="SSF54975">
    <property type="entry name" value="Acylphosphatase/BLUF domain-like"/>
    <property type="match status" value="1"/>
</dbReference>
<comment type="catalytic activity">
    <reaction evidence="4 5 6">
        <text>an acyl phosphate + H2O = a carboxylate + phosphate + H(+)</text>
        <dbReference type="Rhea" id="RHEA:14965"/>
        <dbReference type="ChEBI" id="CHEBI:15377"/>
        <dbReference type="ChEBI" id="CHEBI:15378"/>
        <dbReference type="ChEBI" id="CHEBI:29067"/>
        <dbReference type="ChEBI" id="CHEBI:43474"/>
        <dbReference type="ChEBI" id="CHEBI:59918"/>
        <dbReference type="EC" id="3.6.1.7"/>
    </reaction>
</comment>
<feature type="active site" evidence="5">
    <location>
        <position position="67"/>
    </location>
</feature>
<dbReference type="PROSITE" id="PS00151">
    <property type="entry name" value="ACYLPHOSPHATASE_2"/>
    <property type="match status" value="1"/>
</dbReference>
<dbReference type="PANTHER" id="PTHR47268">
    <property type="entry name" value="ACYLPHOSPHATASE"/>
    <property type="match status" value="1"/>
</dbReference>
<gene>
    <name evidence="9" type="ORF">BMOU_0992</name>
</gene>
<comment type="caution">
    <text evidence="9">The sequence shown here is derived from an EMBL/GenBank/DDBJ whole genome shotgun (WGS) entry which is preliminary data.</text>
</comment>
<dbReference type="PATRIC" id="fig|1435051.3.peg.975"/>
<dbReference type="EC" id="3.6.1.7" evidence="2 5"/>
<dbReference type="Gene3D" id="3.30.70.100">
    <property type="match status" value="1"/>
</dbReference>
<dbReference type="PRINTS" id="PR00112">
    <property type="entry name" value="ACYLPHPHTASE"/>
</dbReference>
<dbReference type="PANTHER" id="PTHR47268:SF4">
    <property type="entry name" value="ACYLPHOSPHATASE"/>
    <property type="match status" value="1"/>
</dbReference>